<feature type="binding site" evidence="14">
    <location>
        <position position="108"/>
    </location>
    <ligand>
        <name>Mg(2+)</name>
        <dbReference type="ChEBI" id="CHEBI:18420"/>
    </ligand>
</feature>
<evidence type="ECO:0000256" key="15">
    <source>
        <dbReference type="RuleBase" id="RU003946"/>
    </source>
</evidence>
<dbReference type="InterPro" id="IPR001952">
    <property type="entry name" value="Alkaline_phosphatase"/>
</dbReference>
<feature type="signal peptide" evidence="16">
    <location>
        <begin position="1"/>
        <end position="22"/>
    </location>
</feature>
<comment type="similarity">
    <text evidence="2 15">Belongs to the alkaline phosphatase family.</text>
</comment>
<feature type="binding site" evidence="14">
    <location>
        <position position="421"/>
    </location>
    <ligand>
        <name>Zn(2+)</name>
        <dbReference type="ChEBI" id="CHEBI:29105"/>
        <label>2</label>
    </ligand>
</feature>
<feature type="binding site" evidence="14">
    <location>
        <position position="108"/>
    </location>
    <ligand>
        <name>Zn(2+)</name>
        <dbReference type="ChEBI" id="CHEBI:29105"/>
        <label>2</label>
    </ligand>
</feature>
<keyword evidence="5" id="KW-0336">GPI-anchor</keyword>
<feature type="active site" description="Phosphoserine intermediate" evidence="13">
    <location>
        <position position="152"/>
    </location>
</feature>
<dbReference type="AlphaFoldDB" id="A0ABD1EII3"/>
<dbReference type="GO" id="GO:0046872">
    <property type="term" value="F:metal ion binding"/>
    <property type="evidence" value="ECO:0007669"/>
    <property type="project" value="UniProtKB-KW"/>
</dbReference>
<keyword evidence="16" id="KW-0732">Signal</keyword>
<evidence type="ECO:0000313" key="17">
    <source>
        <dbReference type="EMBL" id="KAL1494517.1"/>
    </source>
</evidence>
<comment type="subcellular location">
    <subcellularLocation>
        <location evidence="1">Cell membrane</location>
        <topology evidence="1">Lipid-anchor</topology>
        <topology evidence="1">GPI-anchor</topology>
    </subcellularLocation>
</comment>
<organism evidence="17 18">
    <name type="scientific">Hypothenemus hampei</name>
    <name type="common">Coffee berry borer</name>
    <dbReference type="NCBI Taxonomy" id="57062"/>
    <lineage>
        <taxon>Eukaryota</taxon>
        <taxon>Metazoa</taxon>
        <taxon>Ecdysozoa</taxon>
        <taxon>Arthropoda</taxon>
        <taxon>Hexapoda</taxon>
        <taxon>Insecta</taxon>
        <taxon>Pterygota</taxon>
        <taxon>Neoptera</taxon>
        <taxon>Endopterygota</taxon>
        <taxon>Coleoptera</taxon>
        <taxon>Polyphaga</taxon>
        <taxon>Cucujiformia</taxon>
        <taxon>Curculionidae</taxon>
        <taxon>Scolytinae</taxon>
        <taxon>Hypothenemus</taxon>
    </lineage>
</organism>
<evidence type="ECO:0000256" key="16">
    <source>
        <dbReference type="SAM" id="SignalP"/>
    </source>
</evidence>
<feature type="binding site" evidence="14">
    <location>
        <position position="384"/>
    </location>
    <ligand>
        <name>Zn(2+)</name>
        <dbReference type="ChEBI" id="CHEBI:29105"/>
        <label>2</label>
    </ligand>
</feature>
<keyword evidence="10" id="KW-0472">Membrane</keyword>
<evidence type="ECO:0000256" key="12">
    <source>
        <dbReference type="ARBA" id="ARBA00023288"/>
    </source>
</evidence>
<dbReference type="PRINTS" id="PR00113">
    <property type="entry name" value="ALKPHPHTASE"/>
</dbReference>
<evidence type="ECO:0000256" key="6">
    <source>
        <dbReference type="ARBA" id="ARBA00022723"/>
    </source>
</evidence>
<comment type="cofactor">
    <cofactor evidence="14">
        <name>Mg(2+)</name>
        <dbReference type="ChEBI" id="CHEBI:18420"/>
    </cofactor>
    <text evidence="14">Binds 1 Mg(2+) ion.</text>
</comment>
<dbReference type="EC" id="3.1.3.1" evidence="3"/>
<evidence type="ECO:0000256" key="14">
    <source>
        <dbReference type="PIRSR" id="PIRSR601952-2"/>
    </source>
</evidence>
<feature type="binding site" evidence="14">
    <location>
        <position position="380"/>
    </location>
    <ligand>
        <name>Zn(2+)</name>
        <dbReference type="ChEBI" id="CHEBI:29105"/>
        <label>2</label>
    </ligand>
</feature>
<evidence type="ECO:0000313" key="18">
    <source>
        <dbReference type="Proteomes" id="UP001566132"/>
    </source>
</evidence>
<evidence type="ECO:0000256" key="2">
    <source>
        <dbReference type="ARBA" id="ARBA00005984"/>
    </source>
</evidence>
<feature type="binding site" evidence="14">
    <location>
        <position position="497"/>
    </location>
    <ligand>
        <name>Zn(2+)</name>
        <dbReference type="ChEBI" id="CHEBI:29105"/>
        <label>2</label>
    </ligand>
</feature>
<dbReference type="FunFam" id="3.40.720.10:FF:000008">
    <property type="entry name" value="Alkaline phosphatase"/>
    <property type="match status" value="1"/>
</dbReference>
<sequence>MNIHIFFFSLTVLFISPIKNLCNLLYAVSSNLDVLWKQLPTLFCNFLYKDEDVRPFPNKLMRPKSEEELLMERTKGYWRNAALNTIADKLRQRMNFNTAKNVIFFLGDGMSVPTITATRVYMGGEEKSLAFETFPYTGLSKTYCVDHQTADSACSATAYLTGVKANLGTIGVTAAVNLKNCTAMNQRENQLDSIAKLFQLQGRRTGLVTTTRVTHATPAGLYAHTADRHWETDTDVSTLNGDVTDCEDIAHQLVFGKTGQQLNVILGGGRRGFLPREVIDEQGNSGVRSDGLNLIEEWIKFRENHNQSYQYIWNRDQLLNIQNGTDYLLGLFQSSHMNYNKERNTETQPSLEEMTEAAIKVLDKQNSSGYFLLVEGGRIDMAHHYTWAHKALDETAEFSKAIQRAVEITNEENTLIVVTADHAHTMSFSGYAARGSDVFGYAGMGTDKLPYTILTYANGPGYRPPNDEGRRYVPLPEDINEIQYQWPSVAPMEKESHGADDVTVYAQGPWSHLFTGVMEQNVIPHLISLAACVSTDIECEETDTKAP</sequence>
<dbReference type="GO" id="GO:0005886">
    <property type="term" value="C:plasma membrane"/>
    <property type="evidence" value="ECO:0007669"/>
    <property type="project" value="UniProtKB-SubCell"/>
</dbReference>
<evidence type="ECO:0000256" key="8">
    <source>
        <dbReference type="ARBA" id="ARBA00022833"/>
    </source>
</evidence>
<keyword evidence="18" id="KW-1185">Reference proteome</keyword>
<keyword evidence="7" id="KW-0378">Hydrolase</keyword>
<proteinExistence type="inferred from homology"/>
<dbReference type="GO" id="GO:0098552">
    <property type="term" value="C:side of membrane"/>
    <property type="evidence" value="ECO:0007669"/>
    <property type="project" value="UniProtKB-KW"/>
</dbReference>
<dbReference type="PANTHER" id="PTHR11596">
    <property type="entry name" value="ALKALINE PHOSPHATASE"/>
    <property type="match status" value="1"/>
</dbReference>
<evidence type="ECO:0000256" key="7">
    <source>
        <dbReference type="ARBA" id="ARBA00022801"/>
    </source>
</evidence>
<protein>
    <recommendedName>
        <fullName evidence="3">alkaline phosphatase</fullName>
        <ecNumber evidence="3">3.1.3.1</ecNumber>
    </recommendedName>
</protein>
<keyword evidence="6 14" id="KW-0479">Metal-binding</keyword>
<keyword evidence="9 14" id="KW-0460">Magnesium</keyword>
<comment type="caution">
    <text evidence="17">The sequence shown here is derived from an EMBL/GenBank/DDBJ whole genome shotgun (WGS) entry which is preliminary data.</text>
</comment>
<keyword evidence="11" id="KW-0325">Glycoprotein</keyword>
<feature type="binding site" evidence="14">
    <location>
        <position position="217"/>
    </location>
    <ligand>
        <name>Mg(2+)</name>
        <dbReference type="ChEBI" id="CHEBI:18420"/>
    </ligand>
</feature>
<evidence type="ECO:0000256" key="3">
    <source>
        <dbReference type="ARBA" id="ARBA00012647"/>
    </source>
</evidence>
<gene>
    <name evidence="17" type="ORF">ABEB36_010103</name>
</gene>
<dbReference type="Proteomes" id="UP001566132">
    <property type="component" value="Unassembled WGS sequence"/>
</dbReference>
<name>A0ABD1EII3_HYPHA</name>
<evidence type="ECO:0000256" key="9">
    <source>
        <dbReference type="ARBA" id="ARBA00022842"/>
    </source>
</evidence>
<dbReference type="Pfam" id="PF00245">
    <property type="entry name" value="Alk_phosphatase"/>
    <property type="match status" value="1"/>
</dbReference>
<evidence type="ECO:0000256" key="5">
    <source>
        <dbReference type="ARBA" id="ARBA00022622"/>
    </source>
</evidence>
<reference evidence="17 18" key="1">
    <citation type="submission" date="2024-05" db="EMBL/GenBank/DDBJ databases">
        <title>Genetic variation in Jamaican populations of the coffee berry borer (Hypothenemus hampei).</title>
        <authorList>
            <person name="Errbii M."/>
            <person name="Myrie A."/>
        </authorList>
    </citation>
    <scope>NUCLEOTIDE SEQUENCE [LARGE SCALE GENOMIC DNA]</scope>
    <source>
        <strain evidence="17">JA-Hopewell-2020-01-JO</strain>
        <tissue evidence="17">Whole body</tissue>
    </source>
</reference>
<evidence type="ECO:0000256" key="10">
    <source>
        <dbReference type="ARBA" id="ARBA00023136"/>
    </source>
</evidence>
<dbReference type="SUPFAM" id="SSF53649">
    <property type="entry name" value="Alkaline phosphatase-like"/>
    <property type="match status" value="1"/>
</dbReference>
<accession>A0ABD1EII3</accession>
<feature type="binding site" evidence="14">
    <location>
        <position position="422"/>
    </location>
    <ligand>
        <name>Zn(2+)</name>
        <dbReference type="ChEBI" id="CHEBI:29105"/>
        <label>2</label>
    </ligand>
</feature>
<dbReference type="PANTHER" id="PTHR11596:SF91">
    <property type="entry name" value="ALKALINE PHOSPHATASE-RELATED"/>
    <property type="match status" value="1"/>
</dbReference>
<evidence type="ECO:0000256" key="11">
    <source>
        <dbReference type="ARBA" id="ARBA00023180"/>
    </source>
</evidence>
<feature type="binding site" evidence="14">
    <location>
        <position position="215"/>
    </location>
    <ligand>
        <name>Mg(2+)</name>
        <dbReference type="ChEBI" id="CHEBI:18420"/>
    </ligand>
</feature>
<keyword evidence="12" id="KW-0449">Lipoprotein</keyword>
<comment type="cofactor">
    <cofactor evidence="14">
        <name>Zn(2+)</name>
        <dbReference type="ChEBI" id="CHEBI:29105"/>
    </cofactor>
    <text evidence="14">Binds 2 Zn(2+) ions.</text>
</comment>
<keyword evidence="8 14" id="KW-0862">Zinc</keyword>
<dbReference type="GO" id="GO:0004035">
    <property type="term" value="F:alkaline phosphatase activity"/>
    <property type="evidence" value="ECO:0007669"/>
    <property type="project" value="UniProtKB-EC"/>
</dbReference>
<evidence type="ECO:0000256" key="13">
    <source>
        <dbReference type="PIRSR" id="PIRSR601952-1"/>
    </source>
</evidence>
<evidence type="ECO:0000256" key="4">
    <source>
        <dbReference type="ARBA" id="ARBA00022475"/>
    </source>
</evidence>
<dbReference type="SMART" id="SM00098">
    <property type="entry name" value="alkPPc"/>
    <property type="match status" value="1"/>
</dbReference>
<evidence type="ECO:0000256" key="1">
    <source>
        <dbReference type="ARBA" id="ARBA00004609"/>
    </source>
</evidence>
<feature type="chain" id="PRO_5044849126" description="alkaline phosphatase" evidence="16">
    <location>
        <begin position="23"/>
        <end position="547"/>
    </location>
</feature>
<dbReference type="CDD" id="cd16012">
    <property type="entry name" value="ALP"/>
    <property type="match status" value="1"/>
</dbReference>
<feature type="binding site" evidence="14">
    <location>
        <position position="375"/>
    </location>
    <ligand>
        <name>Mg(2+)</name>
        <dbReference type="ChEBI" id="CHEBI:18420"/>
    </ligand>
</feature>
<dbReference type="InterPro" id="IPR017850">
    <property type="entry name" value="Alkaline_phosphatase_core_sf"/>
</dbReference>
<keyword evidence="4" id="KW-1003">Cell membrane</keyword>
<dbReference type="EMBL" id="JBDJPC010000007">
    <property type="protein sequence ID" value="KAL1494517.1"/>
    <property type="molecule type" value="Genomic_DNA"/>
</dbReference>
<dbReference type="Gene3D" id="3.40.720.10">
    <property type="entry name" value="Alkaline Phosphatase, subunit A"/>
    <property type="match status" value="1"/>
</dbReference>